<dbReference type="EMBL" id="AEXV01000009">
    <property type="protein sequence ID" value="EGD29174.1"/>
    <property type="molecule type" value="Genomic_DNA"/>
</dbReference>
<gene>
    <name evidence="2" type="ORF">HMPREF9381_1655</name>
</gene>
<dbReference type="Proteomes" id="UP000003332">
    <property type="component" value="Unassembled WGS sequence"/>
</dbReference>
<keyword evidence="1" id="KW-0812">Transmembrane</keyword>
<comment type="caution">
    <text evidence="2">The sequence shown here is derived from an EMBL/GenBank/DDBJ whole genome shotgun (WGS) entry which is preliminary data.</text>
</comment>
<sequence length="950" mass="114899">MFGTLILLFVASIFCALLIHFIPFYLKKYLNKRKYIVIRNMSNIREYGHGQLPRTKFEEFLFSYHRLLNRIYDTYDSLWKKNLYHTLRVSILVFYFLTVFIQKILKIRFVNLSSGSSIEIFSLIAGILGTYGIYIGFLQYVTEYNEQTKYLGKNKTSYLLKDLFWYRFSQSKSFIISLFITIIIPIIVKTSLISESMNLYLIYLWQSSICLLLLAFIFLLKISLFLINIMSSINTGSDYNLQSVIQEGVRKEYIQKFWLEFKKELRSQKYNKDNWNPNAIKQLSYKIKFLRNHISMKKRLLDDTLESNFLYKWLKYDTNNLSKSEKIEFIELVFSGIQIDIYNKIENNNKLIINNSKEFYRFYKFFVQKKWQMFVPDSDEFSFTINKPNKLDIEIPFESWYILLKYEIKVFNLLLKNADSKELWDNYIKKTKFYEDFSGQAKYSWSFSDKTVENFLWQMILKHPDLELQKVYDDLVESTEKVIYENEFKKIILKKTGKTRILKLSKYRFNKLYKEVLKQKIASYKRYNNYNYYKENFETFKWRQFWRKRGLFVKNIDYLKNDWYKSKRAYIEYSKILFESLGFSRQTFSSNLKNCILSMNEEYRLAFMLSRLLYTDGQQWDDNLSFYDLEINKIMSSRGKNCEHLFKQTKTIILSTDINHRITEMFLDRLWKTKLDIITDFSWFNQFGQQHRQSDIKIIYIQCLLSREYYSYSRLNLTKLSNRAKCPVKNTMKIKLSLDKIGNIRRKRKYKKQKMSEFCRDYFILTDRLGTIFTKESFSHKENKLQLSVEYLLFSENINLSNVIKTLSVTSLLRLEWIFRWKSHRYYKKNNYTSRVIFESMSYHSKYGWYDSDGVLEFYSLKVVDDYYCDVYSDLEFIEGFKNSLVSVLNSNNNTTNNIDEYVKAISNKLPEDFKISTFQQDKIICALTDMVFHSEEQNNKKTKKKYRYK</sequence>
<keyword evidence="1" id="KW-1133">Transmembrane helix</keyword>
<feature type="transmembrane region" description="Helical" evidence="1">
    <location>
        <begin position="200"/>
        <end position="220"/>
    </location>
</feature>
<evidence type="ECO:0000313" key="3">
    <source>
        <dbReference type="Proteomes" id="UP000003332"/>
    </source>
</evidence>
<feature type="transmembrane region" description="Helical" evidence="1">
    <location>
        <begin position="6"/>
        <end position="26"/>
    </location>
</feature>
<dbReference type="HOGENOM" id="CLU_014145_0_0_9"/>
<evidence type="ECO:0000256" key="1">
    <source>
        <dbReference type="SAM" id="Phobius"/>
    </source>
</evidence>
<feature type="transmembrane region" description="Helical" evidence="1">
    <location>
        <begin position="87"/>
        <end position="105"/>
    </location>
</feature>
<dbReference type="PATRIC" id="fig|888809.3.peg.1611"/>
<proteinExistence type="predicted"/>
<name>F0I3B5_STRSA</name>
<feature type="transmembrane region" description="Helical" evidence="1">
    <location>
        <begin position="120"/>
        <end position="142"/>
    </location>
</feature>
<organism evidence="2 3">
    <name type="scientific">Streptococcus sanguinis SK72</name>
    <dbReference type="NCBI Taxonomy" id="888809"/>
    <lineage>
        <taxon>Bacteria</taxon>
        <taxon>Bacillati</taxon>
        <taxon>Bacillota</taxon>
        <taxon>Bacilli</taxon>
        <taxon>Lactobacillales</taxon>
        <taxon>Streptococcaceae</taxon>
        <taxon>Streptococcus</taxon>
    </lineage>
</organism>
<feature type="transmembrane region" description="Helical" evidence="1">
    <location>
        <begin position="163"/>
        <end position="188"/>
    </location>
</feature>
<keyword evidence="1" id="KW-0472">Membrane</keyword>
<protein>
    <submittedName>
        <fullName evidence="2">Uncharacterized protein</fullName>
    </submittedName>
</protein>
<accession>F0I3B5</accession>
<dbReference type="RefSeq" id="WP_002905170.1">
    <property type="nucleotide sequence ID" value="NZ_GL872376.1"/>
</dbReference>
<dbReference type="AlphaFoldDB" id="F0I3B5"/>
<evidence type="ECO:0000313" key="2">
    <source>
        <dbReference type="EMBL" id="EGD29174.1"/>
    </source>
</evidence>
<reference evidence="2 3" key="1">
    <citation type="submission" date="2011-02" db="EMBL/GenBank/DDBJ databases">
        <authorList>
            <person name="Muzny D."/>
            <person name="Qin X."/>
            <person name="Deng J."/>
            <person name="Jiang H."/>
            <person name="Liu Y."/>
            <person name="Qu J."/>
            <person name="Song X.-Z."/>
            <person name="Zhang L."/>
            <person name="Thornton R."/>
            <person name="Coyle M."/>
            <person name="Francisco L."/>
            <person name="Jackson L."/>
            <person name="Javaid M."/>
            <person name="Korchina V."/>
            <person name="Kovar C."/>
            <person name="Mata R."/>
            <person name="Mathew T."/>
            <person name="Ngo R."/>
            <person name="Nguyen L."/>
            <person name="Nguyen N."/>
            <person name="Okwuonu G."/>
            <person name="Ongeri F."/>
            <person name="Pham C."/>
            <person name="Simmons D."/>
            <person name="Wilczek-Boney K."/>
            <person name="Hale W."/>
            <person name="Jakkamsetti A."/>
            <person name="Pham P."/>
            <person name="Ruth R."/>
            <person name="San Lucas F."/>
            <person name="Warren J."/>
            <person name="Zhang J."/>
            <person name="Zhao Z."/>
            <person name="Zhou C."/>
            <person name="Zhu D."/>
            <person name="Lee S."/>
            <person name="Bess C."/>
            <person name="Blankenburg K."/>
            <person name="Forbes L."/>
            <person name="Fu Q."/>
            <person name="Gubbala S."/>
            <person name="Hirani K."/>
            <person name="Jayaseelan J.C."/>
            <person name="Lara F."/>
            <person name="Munidasa M."/>
            <person name="Palculict T."/>
            <person name="Patil S."/>
            <person name="Pu L.-L."/>
            <person name="Saada N."/>
            <person name="Tang L."/>
            <person name="Weissenberger G."/>
            <person name="Zhu Y."/>
            <person name="Hemphill L."/>
            <person name="Shang Y."/>
            <person name="Youmans B."/>
            <person name="Ayvaz T."/>
            <person name="Ross M."/>
            <person name="Santibanez J."/>
            <person name="Aqrawi P."/>
            <person name="Gross S."/>
            <person name="Joshi V."/>
            <person name="Fowler G."/>
            <person name="Nazareth L."/>
            <person name="Reid J."/>
            <person name="Worley K."/>
            <person name="Petrosino J."/>
            <person name="Highlander S."/>
            <person name="Gibbs R."/>
        </authorList>
    </citation>
    <scope>NUCLEOTIDE SEQUENCE [LARGE SCALE GENOMIC DNA]</scope>
    <source>
        <strain evidence="2 3">SK72</strain>
    </source>
</reference>